<dbReference type="Pfam" id="PF04072">
    <property type="entry name" value="LCM"/>
    <property type="match status" value="1"/>
</dbReference>
<name>A0AAN6TSB9_9PEZI</name>
<evidence type="ECO:0000256" key="2">
    <source>
        <dbReference type="ARBA" id="ARBA00022679"/>
    </source>
</evidence>
<sequence>MSPPSPAGLTATASSEKITLTGAQETLLATLYGRALDATAKPKPVLGDRWAADTVRRINYDFAGRTGIGAAEAASVALRARALDRWTADFLARHRAVTVVHLACGLDARCLRVGQAAAAAAGHDVRWIDVDLEDVVELRRKLFAGVIEEGGDGQGGGLDYALVAGSAAEPDAWLGRIPADRPTLVVFEGLTMYLREGEGRRLFESIVRRFRPVGGEIACDAFGTVAIRLQGLIKAVKDSGSVLHWAIDDPKLLETWCDGLRLVEDQLTIEMPGIEELPLVSRMQAWAVAWIPYLREAGRLLRYEF</sequence>
<organism evidence="3 4">
    <name type="scientific">Parathielavia appendiculata</name>
    <dbReference type="NCBI Taxonomy" id="2587402"/>
    <lineage>
        <taxon>Eukaryota</taxon>
        <taxon>Fungi</taxon>
        <taxon>Dikarya</taxon>
        <taxon>Ascomycota</taxon>
        <taxon>Pezizomycotina</taxon>
        <taxon>Sordariomycetes</taxon>
        <taxon>Sordariomycetidae</taxon>
        <taxon>Sordariales</taxon>
        <taxon>Chaetomiaceae</taxon>
        <taxon>Parathielavia</taxon>
    </lineage>
</organism>
<dbReference type="GO" id="GO:0032259">
    <property type="term" value="P:methylation"/>
    <property type="evidence" value="ECO:0007669"/>
    <property type="project" value="UniProtKB-KW"/>
</dbReference>
<dbReference type="GeneID" id="87826261"/>
<dbReference type="PIRSF" id="PIRSF028177">
    <property type="entry name" value="Polyketide_synth_Omtfrase_TcmP"/>
    <property type="match status" value="1"/>
</dbReference>
<dbReference type="PANTHER" id="PTHR43619:SF2">
    <property type="entry name" value="S-ADENOSYL-L-METHIONINE-DEPENDENT METHYLTRANSFERASES SUPERFAMILY PROTEIN"/>
    <property type="match status" value="1"/>
</dbReference>
<protein>
    <submittedName>
        <fullName evidence="3">Tetracenomycin polyketide synthesis O-methyltransferase TcmP</fullName>
    </submittedName>
</protein>
<dbReference type="InterPro" id="IPR029063">
    <property type="entry name" value="SAM-dependent_MTases_sf"/>
</dbReference>
<gene>
    <name evidence="3" type="ORF">N657DRAFT_580928</name>
</gene>
<dbReference type="InterPro" id="IPR016874">
    <property type="entry name" value="TcmP-like"/>
</dbReference>
<keyword evidence="1" id="KW-0489">Methyltransferase</keyword>
<dbReference type="SUPFAM" id="SSF53335">
    <property type="entry name" value="S-adenosyl-L-methionine-dependent methyltransferases"/>
    <property type="match status" value="1"/>
</dbReference>
<evidence type="ECO:0000313" key="4">
    <source>
        <dbReference type="Proteomes" id="UP001302602"/>
    </source>
</evidence>
<dbReference type="GO" id="GO:0008168">
    <property type="term" value="F:methyltransferase activity"/>
    <property type="evidence" value="ECO:0007669"/>
    <property type="project" value="UniProtKB-KW"/>
</dbReference>
<dbReference type="Proteomes" id="UP001302602">
    <property type="component" value="Unassembled WGS sequence"/>
</dbReference>
<dbReference type="Gene3D" id="3.40.50.150">
    <property type="entry name" value="Vaccinia Virus protein VP39"/>
    <property type="match status" value="1"/>
</dbReference>
<dbReference type="PANTHER" id="PTHR43619">
    <property type="entry name" value="S-ADENOSYL-L-METHIONINE-DEPENDENT METHYLTRANSFERASE YKTD-RELATED"/>
    <property type="match status" value="1"/>
</dbReference>
<reference evidence="3" key="1">
    <citation type="journal article" date="2023" name="Mol. Phylogenet. Evol.">
        <title>Genome-scale phylogeny and comparative genomics of the fungal order Sordariales.</title>
        <authorList>
            <person name="Hensen N."/>
            <person name="Bonometti L."/>
            <person name="Westerberg I."/>
            <person name="Brannstrom I.O."/>
            <person name="Guillou S."/>
            <person name="Cros-Aarteil S."/>
            <person name="Calhoun S."/>
            <person name="Haridas S."/>
            <person name="Kuo A."/>
            <person name="Mondo S."/>
            <person name="Pangilinan J."/>
            <person name="Riley R."/>
            <person name="LaButti K."/>
            <person name="Andreopoulos B."/>
            <person name="Lipzen A."/>
            <person name="Chen C."/>
            <person name="Yan M."/>
            <person name="Daum C."/>
            <person name="Ng V."/>
            <person name="Clum A."/>
            <person name="Steindorff A."/>
            <person name="Ohm R.A."/>
            <person name="Martin F."/>
            <person name="Silar P."/>
            <person name="Natvig D.O."/>
            <person name="Lalanne C."/>
            <person name="Gautier V."/>
            <person name="Ament-Velasquez S.L."/>
            <person name="Kruys A."/>
            <person name="Hutchinson M.I."/>
            <person name="Powell A.J."/>
            <person name="Barry K."/>
            <person name="Miller A.N."/>
            <person name="Grigoriev I.V."/>
            <person name="Debuchy R."/>
            <person name="Gladieux P."/>
            <person name="Hiltunen Thoren M."/>
            <person name="Johannesson H."/>
        </authorList>
    </citation>
    <scope>NUCLEOTIDE SEQUENCE</scope>
    <source>
        <strain evidence="3">CBS 731.68</strain>
    </source>
</reference>
<keyword evidence="4" id="KW-1185">Reference proteome</keyword>
<dbReference type="AlphaFoldDB" id="A0AAN6TSB9"/>
<keyword evidence="2" id="KW-0808">Transferase</keyword>
<proteinExistence type="predicted"/>
<dbReference type="InterPro" id="IPR007213">
    <property type="entry name" value="Ppm1/Ppm2/Tcmp"/>
</dbReference>
<dbReference type="EMBL" id="MU853244">
    <property type="protein sequence ID" value="KAK4119820.1"/>
    <property type="molecule type" value="Genomic_DNA"/>
</dbReference>
<comment type="caution">
    <text evidence="3">The sequence shown here is derived from an EMBL/GenBank/DDBJ whole genome shotgun (WGS) entry which is preliminary data.</text>
</comment>
<evidence type="ECO:0000256" key="1">
    <source>
        <dbReference type="ARBA" id="ARBA00022603"/>
    </source>
</evidence>
<dbReference type="RefSeq" id="XP_062643593.1">
    <property type="nucleotide sequence ID" value="XM_062789491.1"/>
</dbReference>
<reference evidence="3" key="2">
    <citation type="submission" date="2023-05" db="EMBL/GenBank/DDBJ databases">
        <authorList>
            <consortium name="Lawrence Berkeley National Laboratory"/>
            <person name="Steindorff A."/>
            <person name="Hensen N."/>
            <person name="Bonometti L."/>
            <person name="Westerberg I."/>
            <person name="Brannstrom I.O."/>
            <person name="Guillou S."/>
            <person name="Cros-Aarteil S."/>
            <person name="Calhoun S."/>
            <person name="Haridas S."/>
            <person name="Kuo A."/>
            <person name="Mondo S."/>
            <person name="Pangilinan J."/>
            <person name="Riley R."/>
            <person name="Labutti K."/>
            <person name="Andreopoulos B."/>
            <person name="Lipzen A."/>
            <person name="Chen C."/>
            <person name="Yanf M."/>
            <person name="Daum C."/>
            <person name="Ng V."/>
            <person name="Clum A."/>
            <person name="Ohm R."/>
            <person name="Martin F."/>
            <person name="Silar P."/>
            <person name="Natvig D."/>
            <person name="Lalanne C."/>
            <person name="Gautier V."/>
            <person name="Ament-Velasquez S.L."/>
            <person name="Kruys A."/>
            <person name="Hutchinson M.I."/>
            <person name="Powell A.J."/>
            <person name="Barry K."/>
            <person name="Miller A.N."/>
            <person name="Grigoriev I.V."/>
            <person name="Debuchy R."/>
            <person name="Gladieux P."/>
            <person name="Thoren M.H."/>
            <person name="Johannesson H."/>
        </authorList>
    </citation>
    <scope>NUCLEOTIDE SEQUENCE</scope>
    <source>
        <strain evidence="3">CBS 731.68</strain>
    </source>
</reference>
<accession>A0AAN6TSB9</accession>
<evidence type="ECO:0000313" key="3">
    <source>
        <dbReference type="EMBL" id="KAK4119820.1"/>
    </source>
</evidence>